<gene>
    <name evidence="2" type="ORF">IWQ62_003894</name>
</gene>
<dbReference type="Proteomes" id="UP001150925">
    <property type="component" value="Unassembled WGS sequence"/>
</dbReference>
<sequence>MSRAPFPNSYRFRTSTAEGSCFVCHKLTTALLITDPSSALQPADWFYCCVRHAKDPSVCTLLNPVVTDPEPSTPTTKASRSKPLDNPNDTKTSSPKDPPSEKTTQDKEKPTETSASEGGNLAPTPAAREPSRFRLHRNLMYLRESQYQQKVDYRKAQEMLQQSPSVPSK</sequence>
<protein>
    <recommendedName>
        <fullName evidence="4">VPS4-associated protein 1</fullName>
    </recommendedName>
</protein>
<dbReference type="Pfam" id="PF08432">
    <property type="entry name" value="Vfa1"/>
    <property type="match status" value="1"/>
</dbReference>
<evidence type="ECO:0008006" key="4">
    <source>
        <dbReference type="Google" id="ProtNLM"/>
    </source>
</evidence>
<dbReference type="PANTHER" id="PTHR28218:SF1">
    <property type="entry name" value="VPS4-ASSOCIATED PROTEIN 1"/>
    <property type="match status" value="1"/>
</dbReference>
<keyword evidence="3" id="KW-1185">Reference proteome</keyword>
<feature type="compositionally biased region" description="Basic and acidic residues" evidence="1">
    <location>
        <begin position="98"/>
        <end position="111"/>
    </location>
</feature>
<dbReference type="InterPro" id="IPR013640">
    <property type="entry name" value="Vfa1"/>
</dbReference>
<dbReference type="GO" id="GO:0005768">
    <property type="term" value="C:endosome"/>
    <property type="evidence" value="ECO:0007669"/>
    <property type="project" value="TreeGrafter"/>
</dbReference>
<evidence type="ECO:0000313" key="3">
    <source>
        <dbReference type="Proteomes" id="UP001150925"/>
    </source>
</evidence>
<evidence type="ECO:0000256" key="1">
    <source>
        <dbReference type="SAM" id="MobiDB-lite"/>
    </source>
</evidence>
<dbReference type="PANTHER" id="PTHR28218">
    <property type="entry name" value="VPS4-ASSOCIATED PROTEIN 1"/>
    <property type="match status" value="1"/>
</dbReference>
<comment type="caution">
    <text evidence="2">The sequence shown here is derived from an EMBL/GenBank/DDBJ whole genome shotgun (WGS) entry which is preliminary data.</text>
</comment>
<dbReference type="EMBL" id="JANBPY010001152">
    <property type="protein sequence ID" value="KAJ1961358.1"/>
    <property type="molecule type" value="Genomic_DNA"/>
</dbReference>
<proteinExistence type="predicted"/>
<dbReference type="OrthoDB" id="2158714at2759"/>
<reference evidence="2" key="1">
    <citation type="submission" date="2022-07" db="EMBL/GenBank/DDBJ databases">
        <title>Phylogenomic reconstructions and comparative analyses of Kickxellomycotina fungi.</title>
        <authorList>
            <person name="Reynolds N.K."/>
            <person name="Stajich J.E."/>
            <person name="Barry K."/>
            <person name="Grigoriev I.V."/>
            <person name="Crous P."/>
            <person name="Smith M.E."/>
        </authorList>
    </citation>
    <scope>NUCLEOTIDE SEQUENCE</scope>
    <source>
        <strain evidence="2">RSA 1196</strain>
    </source>
</reference>
<dbReference type="GO" id="GO:0007034">
    <property type="term" value="P:vacuolar transport"/>
    <property type="evidence" value="ECO:0007669"/>
    <property type="project" value="TreeGrafter"/>
</dbReference>
<evidence type="ECO:0000313" key="2">
    <source>
        <dbReference type="EMBL" id="KAJ1961358.1"/>
    </source>
</evidence>
<name>A0A9W8E177_9FUNG</name>
<dbReference type="AlphaFoldDB" id="A0A9W8E177"/>
<accession>A0A9W8E177</accession>
<organism evidence="2 3">
    <name type="scientific">Dispira parvispora</name>
    <dbReference type="NCBI Taxonomy" id="1520584"/>
    <lineage>
        <taxon>Eukaryota</taxon>
        <taxon>Fungi</taxon>
        <taxon>Fungi incertae sedis</taxon>
        <taxon>Zoopagomycota</taxon>
        <taxon>Kickxellomycotina</taxon>
        <taxon>Dimargaritomycetes</taxon>
        <taxon>Dimargaritales</taxon>
        <taxon>Dimargaritaceae</taxon>
        <taxon>Dispira</taxon>
    </lineage>
</organism>
<feature type="region of interest" description="Disordered" evidence="1">
    <location>
        <begin position="64"/>
        <end position="135"/>
    </location>
</feature>